<name>A0A1B3Z875_9SPHN</name>
<dbReference type="STRING" id="1560345.AWL63_06275"/>
<proteinExistence type="predicted"/>
<dbReference type="RefSeq" id="WP_083224533.1">
    <property type="nucleotide sequence ID" value="NZ_CP014168.1"/>
</dbReference>
<dbReference type="Proteomes" id="UP000094256">
    <property type="component" value="Chromosome"/>
</dbReference>
<sequence>MTKPVAPLTFPHAIRRVAAVLDYPEIARVVRRSPSLARKWSDPATGKSPSLNQALAIEAAYRAAGGEGSPILEAFGFQLDAMIVEQSACQRALADEIAHFAKECGEAIAVSIAITQPGSISPSSVHHALVEAEQARSAAGTFIGRLKSFLPRGAGPLGENAGGGTE</sequence>
<dbReference type="AlphaFoldDB" id="A0A1B3Z875"/>
<organism evidence="1 2">
    <name type="scientific">Sphingomonas panacis</name>
    <dbReference type="NCBI Taxonomy" id="1560345"/>
    <lineage>
        <taxon>Bacteria</taxon>
        <taxon>Pseudomonadati</taxon>
        <taxon>Pseudomonadota</taxon>
        <taxon>Alphaproteobacteria</taxon>
        <taxon>Sphingomonadales</taxon>
        <taxon>Sphingomonadaceae</taxon>
        <taxon>Sphingomonas</taxon>
    </lineage>
</organism>
<keyword evidence="2" id="KW-1185">Reference proteome</keyword>
<evidence type="ECO:0000313" key="2">
    <source>
        <dbReference type="Proteomes" id="UP000094256"/>
    </source>
</evidence>
<reference evidence="1 2" key="1">
    <citation type="submission" date="2016-01" db="EMBL/GenBank/DDBJ databases">
        <title>Complete genome and mega plasmid sequence of Sphingomonas panacis DCY99 elicits systemic resistance in rice to Xanthomonas oryzae.</title>
        <authorList>
            <person name="Kim Y.J."/>
            <person name="Yang D.C."/>
            <person name="Sing P."/>
        </authorList>
    </citation>
    <scope>NUCLEOTIDE SEQUENCE [LARGE SCALE GENOMIC DNA]</scope>
    <source>
        <strain evidence="1 2">DCY99</strain>
    </source>
</reference>
<protein>
    <submittedName>
        <fullName evidence="1">Uncharacterized protein</fullName>
    </submittedName>
</protein>
<dbReference type="EMBL" id="CP014168">
    <property type="protein sequence ID" value="AOH83638.1"/>
    <property type="molecule type" value="Genomic_DNA"/>
</dbReference>
<gene>
    <name evidence="1" type="ORF">AWL63_06275</name>
</gene>
<accession>A0A1B3Z875</accession>
<dbReference type="KEGG" id="span:AWL63_06275"/>
<evidence type="ECO:0000313" key="1">
    <source>
        <dbReference type="EMBL" id="AOH83638.1"/>
    </source>
</evidence>
<dbReference type="OrthoDB" id="7562030at2"/>